<dbReference type="RefSeq" id="WP_346057563.1">
    <property type="nucleotide sequence ID" value="NZ_BAAAOP010000005.1"/>
</dbReference>
<dbReference type="Gene3D" id="3.40.250.10">
    <property type="entry name" value="Rhodanese-like domain"/>
    <property type="match status" value="1"/>
</dbReference>
<name>A0ABN3B4J7_9MICO</name>
<dbReference type="Pfam" id="PF00581">
    <property type="entry name" value="Rhodanese"/>
    <property type="match status" value="1"/>
</dbReference>
<dbReference type="PANTHER" id="PTHR10953">
    <property type="entry name" value="UBIQUITIN-ACTIVATING ENZYME E1"/>
    <property type="match status" value="1"/>
</dbReference>
<proteinExistence type="predicted"/>
<organism evidence="3 4">
    <name type="scientific">Leucobacter alluvii</name>
    <dbReference type="NCBI Taxonomy" id="340321"/>
    <lineage>
        <taxon>Bacteria</taxon>
        <taxon>Bacillati</taxon>
        <taxon>Actinomycetota</taxon>
        <taxon>Actinomycetes</taxon>
        <taxon>Micrococcales</taxon>
        <taxon>Microbacteriaceae</taxon>
        <taxon>Leucobacter</taxon>
    </lineage>
</organism>
<evidence type="ECO:0000256" key="1">
    <source>
        <dbReference type="SAM" id="MobiDB-lite"/>
    </source>
</evidence>
<accession>A0ABN3B4J7</accession>
<dbReference type="GO" id="GO:0016779">
    <property type="term" value="F:nucleotidyltransferase activity"/>
    <property type="evidence" value="ECO:0007669"/>
    <property type="project" value="UniProtKB-KW"/>
</dbReference>
<evidence type="ECO:0000313" key="3">
    <source>
        <dbReference type="EMBL" id="GAA2186867.1"/>
    </source>
</evidence>
<dbReference type="Proteomes" id="UP001501084">
    <property type="component" value="Unassembled WGS sequence"/>
</dbReference>
<comment type="caution">
    <text evidence="3">The sequence shown here is derived from an EMBL/GenBank/DDBJ whole genome shotgun (WGS) entry which is preliminary data.</text>
</comment>
<dbReference type="EMBL" id="BAAAOP010000005">
    <property type="protein sequence ID" value="GAA2186867.1"/>
    <property type="molecule type" value="Genomic_DNA"/>
</dbReference>
<evidence type="ECO:0000259" key="2">
    <source>
        <dbReference type="PROSITE" id="PS50206"/>
    </source>
</evidence>
<protein>
    <submittedName>
        <fullName evidence="3">Adenylyltransferase/sulfurtransferase MoeZ</fullName>
    </submittedName>
</protein>
<dbReference type="Pfam" id="PF00899">
    <property type="entry name" value="ThiF"/>
    <property type="match status" value="1"/>
</dbReference>
<dbReference type="InterPro" id="IPR035985">
    <property type="entry name" value="Ubiquitin-activating_enz"/>
</dbReference>
<gene>
    <name evidence="3" type="primary">moeZ</name>
    <name evidence="3" type="ORF">GCM10009786_09290</name>
</gene>
<keyword evidence="3" id="KW-0808">Transferase</keyword>
<sequence length="422" mass="44646">MSGVGDSRATRPEPERGAGRRPPLVAPVEALPAEAAIRAQRQIVLPGFGDEAQRRLANAKVLVIGAGGLGCASVPFLAGAGVGRIGLLDDDVVEMSNLHRQTTHRTSDIGRAKVDALAETVLALDPSITVDRHRVRLSATNALDLFEAYDLVLDGSDNFPTRYLTNDAAELTGTPLVWGAILQFSGQVGVAWHRFGPGYRDLFPAPPTPESVLNCAVGGVLPGLCGTIGTLMATEALKLIAGIGEPLIGRVLLYDALAARTREIAVNRDPLAGPITGLVDYEMFCGTTPSSTLPESRGVSAEAFAETLRTGEPSRVLDVRSAEEFAERRVRGAVRLSVDDIETGDIQSLEGMLENGADGPIWVYCERDPRSVRATAALVSQGIDEVRFVRGGISRLASAAPDLIVRGEARARGSDARAEEDA</sequence>
<keyword evidence="4" id="KW-1185">Reference proteome</keyword>
<dbReference type="InterPro" id="IPR000594">
    <property type="entry name" value="ThiF_NAD_FAD-bd"/>
</dbReference>
<dbReference type="PANTHER" id="PTHR10953:SF102">
    <property type="entry name" value="ADENYLYLTRANSFERASE AND SULFURTRANSFERASE MOCS3"/>
    <property type="match status" value="1"/>
</dbReference>
<keyword evidence="3" id="KW-0548">Nucleotidyltransferase</keyword>
<dbReference type="PROSITE" id="PS50206">
    <property type="entry name" value="RHODANESE_3"/>
    <property type="match status" value="1"/>
</dbReference>
<dbReference type="InterPro" id="IPR036873">
    <property type="entry name" value="Rhodanese-like_dom_sf"/>
</dbReference>
<dbReference type="CDD" id="cd00158">
    <property type="entry name" value="RHOD"/>
    <property type="match status" value="1"/>
</dbReference>
<dbReference type="CDD" id="cd00757">
    <property type="entry name" value="ThiF_MoeB_HesA_family"/>
    <property type="match status" value="1"/>
</dbReference>
<reference evidence="3 4" key="1">
    <citation type="journal article" date="2019" name="Int. J. Syst. Evol. Microbiol.">
        <title>The Global Catalogue of Microorganisms (GCM) 10K type strain sequencing project: providing services to taxonomists for standard genome sequencing and annotation.</title>
        <authorList>
            <consortium name="The Broad Institute Genomics Platform"/>
            <consortium name="The Broad Institute Genome Sequencing Center for Infectious Disease"/>
            <person name="Wu L."/>
            <person name="Ma J."/>
        </authorList>
    </citation>
    <scope>NUCLEOTIDE SEQUENCE [LARGE SCALE GENOMIC DNA]</scope>
    <source>
        <strain evidence="3 4">JCM 14919</strain>
    </source>
</reference>
<dbReference type="SUPFAM" id="SSF69572">
    <property type="entry name" value="Activating enzymes of the ubiquitin-like proteins"/>
    <property type="match status" value="1"/>
</dbReference>
<dbReference type="InterPro" id="IPR045886">
    <property type="entry name" value="ThiF/MoeB/HesA"/>
</dbReference>
<feature type="region of interest" description="Disordered" evidence="1">
    <location>
        <begin position="1"/>
        <end position="24"/>
    </location>
</feature>
<evidence type="ECO:0000313" key="4">
    <source>
        <dbReference type="Proteomes" id="UP001501084"/>
    </source>
</evidence>
<dbReference type="InterPro" id="IPR001763">
    <property type="entry name" value="Rhodanese-like_dom"/>
</dbReference>
<feature type="compositionally biased region" description="Basic and acidic residues" evidence="1">
    <location>
        <begin position="8"/>
        <end position="18"/>
    </location>
</feature>
<dbReference type="Gene3D" id="3.40.50.720">
    <property type="entry name" value="NAD(P)-binding Rossmann-like Domain"/>
    <property type="match status" value="1"/>
</dbReference>
<dbReference type="SMART" id="SM00450">
    <property type="entry name" value="RHOD"/>
    <property type="match status" value="1"/>
</dbReference>
<feature type="domain" description="Rhodanese" evidence="2">
    <location>
        <begin position="310"/>
        <end position="405"/>
    </location>
</feature>